<protein>
    <recommendedName>
        <fullName evidence="2">Mediator complex subunit 16 C-terminal domain-containing protein</fullName>
    </recommendedName>
</protein>
<sequence length="873" mass="96987">MLNDVKPAAGSPSKAKPKEDATWNCGWWDFQPLSDYPPRPVEWSNSSVIFTAHALQPLILARHFSSSKQFTIPSPPPLLSNPSNYDPPTIITTSPDDLWLFSFFPGKGKDGLCCLWQRGIELDNWTVKEWWTFASNAGVVAANWLGGPREWAIDPTTGVPARLPIRGPRTPVSHPTLLFVTQDHRLIVCYLRYYVPTLKMFSCSLLQSSVASERQPDNSQSPLDDVGSVRICINAAIGTTYGDPSIFIAMRSQVFPVPLSSPTPDQFPLDLGLSLDMEPDLTESYPTAQEECVEESIIEISEVQLQFDGTVMVVSSKNIPAIENASGRLKDLCFVCQPPVLERLHSTVHLVASFLDFKDYISLPVSSMKCYPFSKSEPTTVGERGSWTVQPEVIRVFDSGILAHVTPSKPVHYDHGLYVSIYDISGTQPRQKLKQAEITIGHIKVLKIPELTDDDTWEVAPIFSPVHRIGREVPIDAVVSPGQNLLCAIFPSPWSSQMSIQKLPRLPGSFSETSIPPLALAFVVATISNRSTDDLTHALSQPSMPPSEVAQVLYHVFTLLDRHSSGDFALELGLTIESYRSRALRSSNVHDRERADAKWHTAHDMVSVAACNAIFNDCTDGEEYQTDLVWQMIDLSSWIMSLLERLVKECILSSDFSDPESPDSSSSSRIARALDSPMFLHLVHPTALQNLRVSLGHVKQFRNYLAGLTPRTENAQLSREVLLDLVECSGIDVSGLDAILEKLFKSVQEFNDTEVRKALASCQPSPSMQIPLREVVNSMSQSPALNKARLFIKSFEMVDGQPHIPLDHLQKDKSKDVVSKGLLLHRARGMNCLRCGGKTEYGKDHMASRSILVWEKSWARRCVCGGSWARIDS</sequence>
<gene>
    <name evidence="3" type="ORF">BT96DRAFT_1012591</name>
</gene>
<dbReference type="EMBL" id="ML769387">
    <property type="protein sequence ID" value="KAE9409639.1"/>
    <property type="molecule type" value="Genomic_DNA"/>
</dbReference>
<feature type="region of interest" description="Disordered" evidence="1">
    <location>
        <begin position="1"/>
        <end position="20"/>
    </location>
</feature>
<dbReference type="InterPro" id="IPR048339">
    <property type="entry name" value="Mediator_Med16_C"/>
</dbReference>
<organism evidence="3 4">
    <name type="scientific">Gymnopus androsaceus JB14</name>
    <dbReference type="NCBI Taxonomy" id="1447944"/>
    <lineage>
        <taxon>Eukaryota</taxon>
        <taxon>Fungi</taxon>
        <taxon>Dikarya</taxon>
        <taxon>Basidiomycota</taxon>
        <taxon>Agaricomycotina</taxon>
        <taxon>Agaricomycetes</taxon>
        <taxon>Agaricomycetidae</taxon>
        <taxon>Agaricales</taxon>
        <taxon>Marasmiineae</taxon>
        <taxon>Omphalotaceae</taxon>
        <taxon>Gymnopus</taxon>
    </lineage>
</organism>
<evidence type="ECO:0000313" key="4">
    <source>
        <dbReference type="Proteomes" id="UP000799118"/>
    </source>
</evidence>
<evidence type="ECO:0000313" key="3">
    <source>
        <dbReference type="EMBL" id="KAE9409639.1"/>
    </source>
</evidence>
<dbReference type="Pfam" id="PF20719">
    <property type="entry name" value="Med16_C"/>
    <property type="match status" value="1"/>
</dbReference>
<feature type="domain" description="Mediator complex subunit 16 C-terminal" evidence="2">
    <location>
        <begin position="808"/>
        <end position="869"/>
    </location>
</feature>
<keyword evidence="4" id="KW-1185">Reference proteome</keyword>
<dbReference type="AlphaFoldDB" id="A0A6A4IGD4"/>
<dbReference type="OrthoDB" id="2535907at2759"/>
<dbReference type="Proteomes" id="UP000799118">
    <property type="component" value="Unassembled WGS sequence"/>
</dbReference>
<accession>A0A6A4IGD4</accession>
<proteinExistence type="predicted"/>
<reference evidence="3" key="1">
    <citation type="journal article" date="2019" name="Environ. Microbiol.">
        <title>Fungal ecological strategies reflected in gene transcription - a case study of two litter decomposers.</title>
        <authorList>
            <person name="Barbi F."/>
            <person name="Kohler A."/>
            <person name="Barry K."/>
            <person name="Baskaran P."/>
            <person name="Daum C."/>
            <person name="Fauchery L."/>
            <person name="Ihrmark K."/>
            <person name="Kuo A."/>
            <person name="LaButti K."/>
            <person name="Lipzen A."/>
            <person name="Morin E."/>
            <person name="Grigoriev I.V."/>
            <person name="Henrissat B."/>
            <person name="Lindahl B."/>
            <person name="Martin F."/>
        </authorList>
    </citation>
    <scope>NUCLEOTIDE SEQUENCE</scope>
    <source>
        <strain evidence="3">JB14</strain>
    </source>
</reference>
<evidence type="ECO:0000256" key="1">
    <source>
        <dbReference type="SAM" id="MobiDB-lite"/>
    </source>
</evidence>
<evidence type="ECO:0000259" key="2">
    <source>
        <dbReference type="Pfam" id="PF20719"/>
    </source>
</evidence>
<name>A0A6A4IGD4_9AGAR</name>